<feature type="repeat" description="ANK" evidence="3">
    <location>
        <begin position="164"/>
        <end position="196"/>
    </location>
</feature>
<name>A0ABM9JY15_9RALS</name>
<dbReference type="Gene3D" id="1.25.40.20">
    <property type="entry name" value="Ankyrin repeat-containing domain"/>
    <property type="match status" value="3"/>
</dbReference>
<protein>
    <recommendedName>
        <fullName evidence="6">Ankyrin repeat domain-containing protein</fullName>
    </recommendedName>
</protein>
<keyword evidence="1" id="KW-0677">Repeat</keyword>
<dbReference type="InterPro" id="IPR002110">
    <property type="entry name" value="Ankyrin_rpt"/>
</dbReference>
<feature type="repeat" description="ANK" evidence="3">
    <location>
        <begin position="263"/>
        <end position="295"/>
    </location>
</feature>
<accession>A0ABM9JY15</accession>
<dbReference type="Pfam" id="PF13857">
    <property type="entry name" value="Ank_5"/>
    <property type="match status" value="1"/>
</dbReference>
<evidence type="ECO:0000256" key="1">
    <source>
        <dbReference type="ARBA" id="ARBA00022737"/>
    </source>
</evidence>
<dbReference type="PROSITE" id="PS50088">
    <property type="entry name" value="ANK_REPEAT"/>
    <property type="match status" value="5"/>
</dbReference>
<dbReference type="SUPFAM" id="SSF48403">
    <property type="entry name" value="Ankyrin repeat"/>
    <property type="match status" value="1"/>
</dbReference>
<dbReference type="RefSeq" id="WP_316669112.1">
    <property type="nucleotide sequence ID" value="NZ_CATZBU010000019.1"/>
</dbReference>
<sequence length="329" mass="34232">MLVSPDRQQDLPVQPDRAAGAAPAVAPLLRGGRDILGLIAGFVSTEDLANFAVASRGVRGAVAEELAERRAKRFDAIRAEVSDLEELPRAKVLARLAEILGDLPLRMKGDPTEATSRAGWLRGAVREANPDGNSALHYAAEDGQVGVVDWLIAAGADLRAATQHGSTALHWAANGGYVEMVDRLLKADADPRAANQDGDTALHWAVGSGRVAIVDRLLTAGADPKAANQNGSTALHWAARGGYVAIVDRLLNAGADPHAANQDGNTALHLAIGSGHDAVVNRLLMAGADPRASNLQGRTPLSIANMRRLGTPALRLPPPSSPAQSPGSL</sequence>
<evidence type="ECO:0000256" key="3">
    <source>
        <dbReference type="PROSITE-ProRule" id="PRU00023"/>
    </source>
</evidence>
<dbReference type="InterPro" id="IPR036770">
    <property type="entry name" value="Ankyrin_rpt-contain_sf"/>
</dbReference>
<evidence type="ECO:0000256" key="2">
    <source>
        <dbReference type="ARBA" id="ARBA00023043"/>
    </source>
</evidence>
<dbReference type="SMART" id="SM00248">
    <property type="entry name" value="ANK"/>
    <property type="match status" value="5"/>
</dbReference>
<gene>
    <name evidence="4" type="ORF">LMG19083_04661</name>
</gene>
<dbReference type="PRINTS" id="PR01415">
    <property type="entry name" value="ANKYRIN"/>
</dbReference>
<dbReference type="PANTHER" id="PTHR24171">
    <property type="entry name" value="ANKYRIN REPEAT DOMAIN-CONTAINING PROTEIN 39-RELATED"/>
    <property type="match status" value="1"/>
</dbReference>
<reference evidence="4 5" key="1">
    <citation type="submission" date="2023-07" db="EMBL/GenBank/DDBJ databases">
        <authorList>
            <person name="Peeters C."/>
        </authorList>
    </citation>
    <scope>NUCLEOTIDE SEQUENCE [LARGE SCALE GENOMIC DNA]</scope>
    <source>
        <strain evidence="4 5">LMG 19083</strain>
    </source>
</reference>
<comment type="caution">
    <text evidence="4">The sequence shown here is derived from an EMBL/GenBank/DDBJ whole genome shotgun (WGS) entry which is preliminary data.</text>
</comment>
<keyword evidence="2 3" id="KW-0040">ANK repeat</keyword>
<feature type="repeat" description="ANK" evidence="3">
    <location>
        <begin position="131"/>
        <end position="163"/>
    </location>
</feature>
<proteinExistence type="predicted"/>
<dbReference type="EMBL" id="CATZBU010000019">
    <property type="protein sequence ID" value="CAJ0808136.1"/>
    <property type="molecule type" value="Genomic_DNA"/>
</dbReference>
<dbReference type="Pfam" id="PF12796">
    <property type="entry name" value="Ank_2"/>
    <property type="match status" value="1"/>
</dbReference>
<dbReference type="PROSITE" id="PS50297">
    <property type="entry name" value="ANK_REP_REGION"/>
    <property type="match status" value="5"/>
</dbReference>
<feature type="repeat" description="ANK" evidence="3">
    <location>
        <begin position="230"/>
        <end position="262"/>
    </location>
</feature>
<evidence type="ECO:0000313" key="4">
    <source>
        <dbReference type="EMBL" id="CAJ0808136.1"/>
    </source>
</evidence>
<keyword evidence="5" id="KW-1185">Reference proteome</keyword>
<evidence type="ECO:0000313" key="5">
    <source>
        <dbReference type="Proteomes" id="UP001189813"/>
    </source>
</evidence>
<evidence type="ECO:0008006" key="6">
    <source>
        <dbReference type="Google" id="ProtNLM"/>
    </source>
</evidence>
<feature type="repeat" description="ANK" evidence="3">
    <location>
        <begin position="197"/>
        <end position="229"/>
    </location>
</feature>
<dbReference type="Proteomes" id="UP001189813">
    <property type="component" value="Unassembled WGS sequence"/>
</dbReference>
<organism evidence="4 5">
    <name type="scientific">Ralstonia psammae</name>
    <dbReference type="NCBI Taxonomy" id="3058598"/>
    <lineage>
        <taxon>Bacteria</taxon>
        <taxon>Pseudomonadati</taxon>
        <taxon>Pseudomonadota</taxon>
        <taxon>Betaproteobacteria</taxon>
        <taxon>Burkholderiales</taxon>
        <taxon>Burkholderiaceae</taxon>
        <taxon>Ralstonia</taxon>
    </lineage>
</organism>